<dbReference type="CDD" id="cd03809">
    <property type="entry name" value="GT4_MtfB-like"/>
    <property type="match status" value="1"/>
</dbReference>
<evidence type="ECO:0000259" key="2">
    <source>
        <dbReference type="Pfam" id="PF00534"/>
    </source>
</evidence>
<name>A0A0G0G9S2_9BACT</name>
<accession>A0A0G0G9S2</accession>
<dbReference type="SUPFAM" id="SSF53756">
    <property type="entry name" value="UDP-Glycosyltransferase/glycogen phosphorylase"/>
    <property type="match status" value="1"/>
</dbReference>
<dbReference type="GO" id="GO:0016757">
    <property type="term" value="F:glycosyltransferase activity"/>
    <property type="evidence" value="ECO:0007669"/>
    <property type="project" value="InterPro"/>
</dbReference>
<keyword evidence="1 4" id="KW-0808">Transferase</keyword>
<evidence type="ECO:0000256" key="1">
    <source>
        <dbReference type="ARBA" id="ARBA00022679"/>
    </source>
</evidence>
<comment type="caution">
    <text evidence="4">The sequence shown here is derived from an EMBL/GenBank/DDBJ whole genome shotgun (WGS) entry which is preliminary data.</text>
</comment>
<dbReference type="GO" id="GO:0009103">
    <property type="term" value="P:lipopolysaccharide biosynthetic process"/>
    <property type="evidence" value="ECO:0007669"/>
    <property type="project" value="TreeGrafter"/>
</dbReference>
<dbReference type="Proteomes" id="UP000034917">
    <property type="component" value="Unassembled WGS sequence"/>
</dbReference>
<dbReference type="InterPro" id="IPR001296">
    <property type="entry name" value="Glyco_trans_1"/>
</dbReference>
<evidence type="ECO:0000313" key="4">
    <source>
        <dbReference type="EMBL" id="KKQ26722.1"/>
    </source>
</evidence>
<protein>
    <submittedName>
        <fullName evidence="4">Glycosyl transferase group 1</fullName>
    </submittedName>
</protein>
<gene>
    <name evidence="4" type="ORF">US40_C0001G0071</name>
</gene>
<sequence length="378" mass="44516">MKIGIDITMLVYAGSGVASYTYNLVKNLLENDHQNEYRLFYSSFRRPKNFYYLKELKKLGGKIYQYPFPPTLLKIIWGRLNIIPIEWFTGKVDVFFFSDFLRPPLLPGTKGITTIHDLTWKLFPQYHTQDVISAHEKKLEKTIKYNDEIIVDSENTKVDLFKLYPQINKNKVHIIYPGIDESFKPIDDEKTIEQVLNKYFKFQISNFKFLLYVGAIEPRKNLTAAIKIFYELIHNQQFNNITIEQFIIIGRAGWKNEKVYQLVKDLHLEDKVKFLGFVEDSDLPYFYNACRAFIYLSKYEGFGLPPVEAAACGKMVLLYQNSSLKEIFKPGYPFTRVGEELKTLKEIIDGKYDIKKYQKEFSWATYCHRFLKILESSQ</sequence>
<dbReference type="InterPro" id="IPR028098">
    <property type="entry name" value="Glyco_trans_4-like_N"/>
</dbReference>
<proteinExistence type="predicted"/>
<feature type="domain" description="Glycosyltransferase subfamily 4-like N-terminal" evidence="3">
    <location>
        <begin position="15"/>
        <end position="182"/>
    </location>
</feature>
<dbReference type="Pfam" id="PF13439">
    <property type="entry name" value="Glyco_transf_4"/>
    <property type="match status" value="1"/>
</dbReference>
<dbReference type="PANTHER" id="PTHR46401">
    <property type="entry name" value="GLYCOSYLTRANSFERASE WBBK-RELATED"/>
    <property type="match status" value="1"/>
</dbReference>
<feature type="domain" description="Glycosyl transferase family 1" evidence="2">
    <location>
        <begin position="205"/>
        <end position="332"/>
    </location>
</feature>
<dbReference type="Gene3D" id="3.40.50.2000">
    <property type="entry name" value="Glycogen Phosphorylase B"/>
    <property type="match status" value="2"/>
</dbReference>
<dbReference type="PANTHER" id="PTHR46401:SF2">
    <property type="entry name" value="GLYCOSYLTRANSFERASE WBBK-RELATED"/>
    <property type="match status" value="1"/>
</dbReference>
<organism evidence="4 5">
    <name type="scientific">Candidatus Roizmanbacteria bacterium GW2011_GWC2_37_13</name>
    <dbReference type="NCBI Taxonomy" id="1618486"/>
    <lineage>
        <taxon>Bacteria</taxon>
        <taxon>Candidatus Roizmaniibacteriota</taxon>
    </lineage>
</organism>
<dbReference type="EMBL" id="LBSV01000001">
    <property type="protein sequence ID" value="KKQ26722.1"/>
    <property type="molecule type" value="Genomic_DNA"/>
</dbReference>
<dbReference type="Pfam" id="PF00534">
    <property type="entry name" value="Glycos_transf_1"/>
    <property type="match status" value="1"/>
</dbReference>
<evidence type="ECO:0000313" key="5">
    <source>
        <dbReference type="Proteomes" id="UP000034917"/>
    </source>
</evidence>
<reference evidence="4 5" key="1">
    <citation type="journal article" date="2015" name="Nature">
        <title>rRNA introns, odd ribosomes, and small enigmatic genomes across a large radiation of phyla.</title>
        <authorList>
            <person name="Brown C.T."/>
            <person name="Hug L.A."/>
            <person name="Thomas B.C."/>
            <person name="Sharon I."/>
            <person name="Castelle C.J."/>
            <person name="Singh A."/>
            <person name="Wilkins M.J."/>
            <person name="Williams K.H."/>
            <person name="Banfield J.F."/>
        </authorList>
    </citation>
    <scope>NUCLEOTIDE SEQUENCE [LARGE SCALE GENOMIC DNA]</scope>
</reference>
<dbReference type="AlphaFoldDB" id="A0A0G0G9S2"/>
<evidence type="ECO:0000259" key="3">
    <source>
        <dbReference type="Pfam" id="PF13439"/>
    </source>
</evidence>